<dbReference type="EMBL" id="QGAC01000004">
    <property type="protein sequence ID" value="TKJ93169.1"/>
    <property type="molecule type" value="Genomic_DNA"/>
</dbReference>
<keyword evidence="2" id="KW-0378">Hydrolase</keyword>
<dbReference type="Pfam" id="PF04307">
    <property type="entry name" value="YdjM"/>
    <property type="match status" value="1"/>
</dbReference>
<reference evidence="2 3" key="1">
    <citation type="journal article" date="2019" name="Sci. Rep.">
        <title>Differences in resource use lead to coexistence of seed-transmitted microbial populations.</title>
        <authorList>
            <person name="Torres-Cortes G."/>
            <person name="Garcia B.J."/>
            <person name="Compant S."/>
            <person name="Rezki S."/>
            <person name="Jones P."/>
            <person name="Preveaux A."/>
            <person name="Briand M."/>
            <person name="Roulet A."/>
            <person name="Bouchez O."/>
            <person name="Jacobson D."/>
            <person name="Barret M."/>
        </authorList>
    </citation>
    <scope>NUCLEOTIDE SEQUENCE [LARGE SCALE GENOMIC DNA]</scope>
    <source>
        <strain evidence="2 3">CFBP13511</strain>
    </source>
</reference>
<feature type="transmembrane region" description="Helical" evidence="1">
    <location>
        <begin position="160"/>
        <end position="179"/>
    </location>
</feature>
<evidence type="ECO:0000313" key="2">
    <source>
        <dbReference type="EMBL" id="TKJ93169.1"/>
    </source>
</evidence>
<keyword evidence="1" id="KW-1133">Transmembrane helix</keyword>
<accession>A0A4U3FKB8</accession>
<dbReference type="PANTHER" id="PTHR40031:SF1">
    <property type="entry name" value="MEMBRANE-BOUND METAL-DEPENDENT HYDROLASE"/>
    <property type="match status" value="1"/>
</dbReference>
<comment type="caution">
    <text evidence="2">The sequence shown here is derived from an EMBL/GenBank/DDBJ whole genome shotgun (WGS) entry which is preliminary data.</text>
</comment>
<feature type="transmembrane region" description="Helical" evidence="1">
    <location>
        <begin position="90"/>
        <end position="111"/>
    </location>
</feature>
<dbReference type="PANTHER" id="PTHR40031">
    <property type="entry name" value="HYPOTHETICAL MEMBRANE SPANNING PROTEIN"/>
    <property type="match status" value="1"/>
</dbReference>
<feature type="transmembrane region" description="Helical" evidence="1">
    <location>
        <begin position="123"/>
        <end position="148"/>
    </location>
</feature>
<dbReference type="OrthoDB" id="9781927at2"/>
<feature type="transmembrane region" description="Helical" evidence="1">
    <location>
        <begin position="62"/>
        <end position="78"/>
    </location>
</feature>
<dbReference type="Proteomes" id="UP000306393">
    <property type="component" value="Unassembled WGS sequence"/>
</dbReference>
<proteinExistence type="predicted"/>
<protein>
    <submittedName>
        <fullName evidence="2">Hydrolase</fullName>
    </submittedName>
</protein>
<dbReference type="AlphaFoldDB" id="A0A4U3FKB8"/>
<organism evidence="2 3">
    <name type="scientific">Erwinia persicina</name>
    <dbReference type="NCBI Taxonomy" id="55211"/>
    <lineage>
        <taxon>Bacteria</taxon>
        <taxon>Pseudomonadati</taxon>
        <taxon>Pseudomonadota</taxon>
        <taxon>Gammaproteobacteria</taxon>
        <taxon>Enterobacterales</taxon>
        <taxon>Erwiniaceae</taxon>
        <taxon>Erwinia</taxon>
    </lineage>
</organism>
<dbReference type="InterPro" id="IPR007404">
    <property type="entry name" value="YdjM-like"/>
</dbReference>
<dbReference type="InterPro" id="IPR053170">
    <property type="entry name" value="Transcription_regulator"/>
</dbReference>
<dbReference type="RefSeq" id="WP_137268883.1">
    <property type="nucleotide sequence ID" value="NZ_QGAC01000004.1"/>
</dbReference>
<keyword evidence="1" id="KW-0812">Transmembrane</keyword>
<dbReference type="GO" id="GO:0016787">
    <property type="term" value="F:hydrolase activity"/>
    <property type="evidence" value="ECO:0007669"/>
    <property type="project" value="UniProtKB-KW"/>
</dbReference>
<evidence type="ECO:0000256" key="1">
    <source>
        <dbReference type="SAM" id="Phobius"/>
    </source>
</evidence>
<gene>
    <name evidence="2" type="ORF">EpCFBP13511_05705</name>
</gene>
<keyword evidence="1" id="KW-0472">Membrane</keyword>
<name>A0A4U3FKB8_9GAMM</name>
<sequence length="326" mass="37191">MDSVSQLLLGASVAVAVMGRKVPVWQAVTVGAVCGTLPDLDVFIDHGDAIRNMTLHRTESHALFWLTLVSPVLGWLVSRLCRQPHMFPRWWGAVWLALITHPLLDLTTVYGTQLALPFTDRPFAIGSLFIIDPLYTLPLLVGVIAALVWRQTRGYRWNSLGLGLSSLYLLWSMVAQGWVTHQIEQQLALREERVLRLLVTPTAFNTLQWRVVVMTADHYQEGFYSLLNADHPLTLTKHDNGRALYQQFSTNWYVQRVAWFSRGFYAMKRVGEHITITDLRMGEEPNYSFTFDLGPEPLKNGPFKPERVSVQRPPLGQALHKLWSRF</sequence>
<dbReference type="STRING" id="1219360.GCA_001571305_01345"/>
<evidence type="ECO:0000313" key="3">
    <source>
        <dbReference type="Proteomes" id="UP000306393"/>
    </source>
</evidence>